<dbReference type="InterPro" id="IPR003595">
    <property type="entry name" value="Tyr_Pase_cat"/>
</dbReference>
<evidence type="ECO:0000256" key="28">
    <source>
        <dbReference type="ARBA" id="ARBA00049428"/>
    </source>
</evidence>
<dbReference type="GO" id="GO:0012505">
    <property type="term" value="C:endomembrane system"/>
    <property type="evidence" value="ECO:0007669"/>
    <property type="project" value="UniProtKB-SubCell"/>
</dbReference>
<comment type="catalytic activity">
    <reaction evidence="28">
        <text>12-(9Z-hexadecenoyloxy)-octadecanoate + H2O = 12-hydroxyoctadecanoate + (9Z)-hexadecenoate + H(+)</text>
        <dbReference type="Rhea" id="RHEA:52072"/>
        <dbReference type="ChEBI" id="CHEBI:15377"/>
        <dbReference type="ChEBI" id="CHEBI:15378"/>
        <dbReference type="ChEBI" id="CHEBI:32372"/>
        <dbReference type="ChEBI" id="CHEBI:84201"/>
        <dbReference type="ChEBI" id="CHEBI:136312"/>
    </reaction>
    <physiologicalReaction direction="left-to-right" evidence="28">
        <dbReference type="Rhea" id="RHEA:52073"/>
    </physiologicalReaction>
</comment>
<gene>
    <name evidence="35" type="ORF">ROHU_022332</name>
</gene>
<comment type="caution">
    <text evidence="35">The sequence shown here is derived from an EMBL/GenBank/DDBJ whole genome shotgun (WGS) entry which is preliminary data.</text>
</comment>
<dbReference type="GO" id="GO:0060271">
    <property type="term" value="P:cilium assembly"/>
    <property type="evidence" value="ECO:0007669"/>
    <property type="project" value="InterPro"/>
</dbReference>
<evidence type="ECO:0000256" key="9">
    <source>
        <dbReference type="ARBA" id="ARBA00022687"/>
    </source>
</evidence>
<evidence type="ECO:0000256" key="25">
    <source>
        <dbReference type="ARBA" id="ARBA00049221"/>
    </source>
</evidence>
<evidence type="ECO:0000256" key="5">
    <source>
        <dbReference type="ARBA" id="ARBA00009300"/>
    </source>
</evidence>
<comment type="similarity">
    <text evidence="30">Belongs to the protein-tyrosine phosphatase family. Non-receptor class PTPDC1 subfamily.</text>
</comment>
<keyword evidence="17" id="KW-0325">Glycoprotein</keyword>
<evidence type="ECO:0000256" key="21">
    <source>
        <dbReference type="ARBA" id="ARBA00047863"/>
    </source>
</evidence>
<feature type="transmembrane region" description="Helical" evidence="32">
    <location>
        <begin position="49"/>
        <end position="73"/>
    </location>
</feature>
<comment type="function">
    <text evidence="31">Ligand for members of the frizzled family of seven transmembrane receptors.</text>
</comment>
<keyword evidence="7" id="KW-0964">Secreted</keyword>
<dbReference type="GO" id="GO:0060070">
    <property type="term" value="P:canonical Wnt signaling pathway"/>
    <property type="evidence" value="ECO:0007669"/>
    <property type="project" value="TreeGrafter"/>
</dbReference>
<dbReference type="SMART" id="SM00404">
    <property type="entry name" value="PTPc_motif"/>
    <property type="match status" value="1"/>
</dbReference>
<dbReference type="PANTHER" id="PTHR12027">
    <property type="entry name" value="WNT RELATED"/>
    <property type="match status" value="1"/>
</dbReference>
<dbReference type="GO" id="GO:0046330">
    <property type="term" value="P:positive regulation of JNK cascade"/>
    <property type="evidence" value="ECO:0007669"/>
    <property type="project" value="TreeGrafter"/>
</dbReference>
<evidence type="ECO:0000259" key="33">
    <source>
        <dbReference type="PROSITE" id="PS50054"/>
    </source>
</evidence>
<dbReference type="Gene3D" id="3.90.190.10">
    <property type="entry name" value="Protein tyrosine phosphatase superfamily"/>
    <property type="match status" value="1"/>
</dbReference>
<dbReference type="Pfam" id="PF04750">
    <property type="entry name" value="Far-17a_AIG1"/>
    <property type="match status" value="1"/>
</dbReference>
<dbReference type="GO" id="GO:0005125">
    <property type="term" value="F:cytokine activity"/>
    <property type="evidence" value="ECO:0007669"/>
    <property type="project" value="TreeGrafter"/>
</dbReference>
<evidence type="ECO:0000256" key="4">
    <source>
        <dbReference type="ARBA" id="ARBA00005683"/>
    </source>
</evidence>
<evidence type="ECO:0000256" key="27">
    <source>
        <dbReference type="ARBA" id="ARBA00049322"/>
    </source>
</evidence>
<sequence length="1181" mass="133422">MAAATRLGPKMNLLVHLLIFSWYAFTIWTNCTLQTSDRHPGVRSYGGRWKYLTFINLVLHVVFFGLCVLVDVVQSAVSVKQSRSGTPLLLTKARDFYFTAVAFPVGTFVFVSFWTLYTYNRELVYPKMLDEIIPIWMNHAMHTIIMPLLLLEMFLQNHKYPSRTKGIFSLALFAALYLSWVLWVHHASGIWVYPIMAHLSPVGLCLFLGGASLTMAPLYLLGEKLSLMMWSSTVTGSRVPRAKYTMVREALCYVIPYHMQCSMGCGGQACKITDNLLAMARPSTEIIEKFDVIGQFLRCGLKTVINLQCPGEHASCGNPLDPESGFTYRPETFMEAGIYFYNFRWTDYGVASLTSILDMVKVMSFAIQEGKMAVHCHAGLGRTGVLLACFLLFTTQMTADQAILLVRSKRPNSIQTRGQLQCVRQFAQFLVPLRNVFANAEPRAPPVTLSQYLVRQKHILHGYEARKLRHVPKLIPLICKLLLDIAENRQVIEEDIVDVPDVPSVVEKTLNESSIFQLNREMMGNGMTLISPRLPGLPRANRDNTQPLYYVRKSLSYSESDLQRLAASLNLTDNPLGVLASIHSTTVGNQLGTFNCVSQNNVTPSLGACKGNPIYSSTSNIWELKTLMDQTEGSPLLKNRRQSVLQRSQSLYVSDEKSTTSIARILSYWRTDYKQNSDPDETLHNEKEHSEVPFITVQSELSLESRHLLVAQSLAVDLKKDGEKEQIQKVHTWQADLNRQGAWERLCLEKDPFILSEIMWSWMEQLKEPVISAHDVHTLKETHQDPKTVLNCLDRLQQKCILFFTKRYFTAAVVRQSKRNGLVRTSQRYLESSTGQPLDPSVARRASGGVRWWSRGFSTVLALGASIICNKIPGLAPRQRIICQSRPDAIIVIGQGAQMGINECQFQFKNGRWNCSALGERTVFGKELKVGSKEAAFTYAIIAAGVAHAITAACTQGNLSDCSCDKDKQGFHGHADGWKWGGCSADIHYGLGFSKVFMDAREIKHSARTLMNLHNNEVGRKVLERNMRLECKCHGVSGSCTTRTCWMTLPKFRELGYILKDKYSHAVHVEPVKATRHKRPTFLKIKKPYSYRKPMDTDLVYIEKSPNYCEADPLTGSVGTQGRMCNKTLVHHPNGCDLMCCGRGYNTHQYSRVWQCNCKFFWCCYVKCNTCSERTEVYTCK</sequence>
<evidence type="ECO:0000256" key="14">
    <source>
        <dbReference type="ARBA" id="ARBA00022989"/>
    </source>
</evidence>
<evidence type="ECO:0000256" key="17">
    <source>
        <dbReference type="ARBA" id="ARBA00023180"/>
    </source>
</evidence>
<dbReference type="InterPro" id="IPR013300">
    <property type="entry name" value="Wnt7"/>
</dbReference>
<accession>A0A498MWW4</accession>
<evidence type="ECO:0000256" key="24">
    <source>
        <dbReference type="ARBA" id="ARBA00048800"/>
    </source>
</evidence>
<comment type="similarity">
    <text evidence="5">Belongs to the AIG1 family.</text>
</comment>
<dbReference type="Proteomes" id="UP000290572">
    <property type="component" value="Unassembled WGS sequence"/>
</dbReference>
<dbReference type="GO" id="GO:0005615">
    <property type="term" value="C:extracellular space"/>
    <property type="evidence" value="ECO:0007669"/>
    <property type="project" value="TreeGrafter"/>
</dbReference>
<evidence type="ECO:0000256" key="1">
    <source>
        <dbReference type="ARBA" id="ARBA00000923"/>
    </source>
</evidence>
<evidence type="ECO:0000313" key="36">
    <source>
        <dbReference type="Proteomes" id="UP000290572"/>
    </source>
</evidence>
<dbReference type="GO" id="GO:0048513">
    <property type="term" value="P:animal organ development"/>
    <property type="evidence" value="ECO:0007669"/>
    <property type="project" value="UniProtKB-ARBA"/>
</dbReference>
<dbReference type="Gene3D" id="3.30.2460.20">
    <property type="match status" value="1"/>
</dbReference>
<keyword evidence="8" id="KW-0272">Extracellular matrix</keyword>
<keyword evidence="14 32" id="KW-1133">Transmembrane helix</keyword>
<evidence type="ECO:0000256" key="6">
    <source>
        <dbReference type="ARBA" id="ARBA00022473"/>
    </source>
</evidence>
<keyword evidence="11" id="KW-0970">Cilium biogenesis/degradation</keyword>
<keyword evidence="36" id="KW-1185">Reference proteome</keyword>
<dbReference type="InterPro" id="IPR029021">
    <property type="entry name" value="Prot-tyrosine_phosphatase-like"/>
</dbReference>
<dbReference type="GO" id="GO:0009888">
    <property type="term" value="P:tissue development"/>
    <property type="evidence" value="ECO:0007669"/>
    <property type="project" value="UniProtKB-ARBA"/>
</dbReference>
<dbReference type="PRINTS" id="PR01891">
    <property type="entry name" value="WNT7PROTEIN"/>
</dbReference>
<feature type="domain" description="Tyrosine specific protein phosphatases" evidence="34">
    <location>
        <begin position="354"/>
        <end position="421"/>
    </location>
</feature>
<evidence type="ECO:0000256" key="15">
    <source>
        <dbReference type="ARBA" id="ARBA00023136"/>
    </source>
</evidence>
<evidence type="ECO:0000256" key="18">
    <source>
        <dbReference type="ARBA" id="ARBA00023288"/>
    </source>
</evidence>
<dbReference type="CDD" id="cd19349">
    <property type="entry name" value="Wnt_Wnt7a"/>
    <property type="match status" value="1"/>
</dbReference>
<dbReference type="PROSITE" id="PS50054">
    <property type="entry name" value="TYR_PHOSPHATASE_DUAL"/>
    <property type="match status" value="1"/>
</dbReference>
<dbReference type="CDD" id="cd14506">
    <property type="entry name" value="PTP_PTPDC1"/>
    <property type="match status" value="1"/>
</dbReference>
<keyword evidence="18" id="KW-0449">Lipoprotein</keyword>
<comment type="catalytic activity">
    <reaction evidence="26">
        <text>13-(9Z-octadecenoyloxy)-octadecanoate + H2O = 13-hydroxy-octadecanoate + (9Z)-octadecenoate + H(+)</text>
        <dbReference type="Rhea" id="RHEA:52064"/>
        <dbReference type="ChEBI" id="CHEBI:15377"/>
        <dbReference type="ChEBI" id="CHEBI:15378"/>
        <dbReference type="ChEBI" id="CHEBI:30823"/>
        <dbReference type="ChEBI" id="CHEBI:136303"/>
        <dbReference type="ChEBI" id="CHEBI:136304"/>
    </reaction>
    <physiologicalReaction direction="left-to-right" evidence="26">
        <dbReference type="Rhea" id="RHEA:52065"/>
    </physiologicalReaction>
</comment>
<comment type="similarity">
    <text evidence="4 31">Belongs to the Wnt family.</text>
</comment>
<keyword evidence="15 32" id="KW-0472">Membrane</keyword>
<dbReference type="GO" id="GO:0016020">
    <property type="term" value="C:membrane"/>
    <property type="evidence" value="ECO:0007669"/>
    <property type="project" value="InterPro"/>
</dbReference>
<dbReference type="STRING" id="84645.A0A498MWW4"/>
<evidence type="ECO:0000256" key="8">
    <source>
        <dbReference type="ARBA" id="ARBA00022530"/>
    </source>
</evidence>
<evidence type="ECO:0000256" key="23">
    <source>
        <dbReference type="ARBA" id="ARBA00048701"/>
    </source>
</evidence>
<dbReference type="InterPro" id="IPR020422">
    <property type="entry name" value="TYR_PHOSPHATASE_DUAL_dom"/>
</dbReference>
<evidence type="ECO:0000256" key="26">
    <source>
        <dbReference type="ARBA" id="ARBA00049296"/>
    </source>
</evidence>
<keyword evidence="9 31" id="KW-0879">Wnt signaling pathway</keyword>
<dbReference type="InterPro" id="IPR049573">
    <property type="entry name" value="PTPDC1_PTP"/>
</dbReference>
<dbReference type="InterPro" id="IPR005817">
    <property type="entry name" value="Wnt"/>
</dbReference>
<dbReference type="PANTHER" id="PTHR12027:SF78">
    <property type="entry name" value="PROTEIN WNT-7A"/>
    <property type="match status" value="1"/>
</dbReference>
<dbReference type="GO" id="GO:0045165">
    <property type="term" value="P:cell fate commitment"/>
    <property type="evidence" value="ECO:0007669"/>
    <property type="project" value="TreeGrafter"/>
</dbReference>
<dbReference type="PROSITE" id="PS00246">
    <property type="entry name" value="WNT1"/>
    <property type="match status" value="1"/>
</dbReference>
<dbReference type="FunFam" id="3.30.2460.20:FF:000001">
    <property type="entry name" value="Wnt homolog"/>
    <property type="match status" value="1"/>
</dbReference>
<evidence type="ECO:0000256" key="22">
    <source>
        <dbReference type="ARBA" id="ARBA00048680"/>
    </source>
</evidence>
<evidence type="ECO:0000256" key="12">
    <source>
        <dbReference type="ARBA" id="ARBA00022801"/>
    </source>
</evidence>
<dbReference type="InterPro" id="IPR016130">
    <property type="entry name" value="Tyr_Pase_AS"/>
</dbReference>
<proteinExistence type="inferred from homology"/>
<evidence type="ECO:0000256" key="32">
    <source>
        <dbReference type="SAM" id="Phobius"/>
    </source>
</evidence>
<dbReference type="GO" id="GO:0004725">
    <property type="term" value="F:protein tyrosine phosphatase activity"/>
    <property type="evidence" value="ECO:0007669"/>
    <property type="project" value="InterPro"/>
</dbReference>
<dbReference type="AlphaFoldDB" id="A0A498MWW4"/>
<name>A0A498MWW4_LABRO</name>
<keyword evidence="12" id="KW-0378">Hydrolase</keyword>
<feature type="domain" description="Tyrosine-protein phosphatase" evidence="33">
    <location>
        <begin position="268"/>
        <end position="435"/>
    </location>
</feature>
<evidence type="ECO:0000256" key="30">
    <source>
        <dbReference type="ARBA" id="ARBA00060867"/>
    </source>
</evidence>
<feature type="transmembrane region" description="Helical" evidence="32">
    <location>
        <begin position="191"/>
        <end position="221"/>
    </location>
</feature>
<evidence type="ECO:0000256" key="13">
    <source>
        <dbReference type="ARBA" id="ARBA00022912"/>
    </source>
</evidence>
<dbReference type="InterPro" id="IPR000340">
    <property type="entry name" value="Dual-sp_phosphatase_cat-dom"/>
</dbReference>
<dbReference type="SMART" id="SM00195">
    <property type="entry name" value="DSPc"/>
    <property type="match status" value="1"/>
</dbReference>
<evidence type="ECO:0000256" key="7">
    <source>
        <dbReference type="ARBA" id="ARBA00022525"/>
    </source>
</evidence>
<evidence type="ECO:0000256" key="2">
    <source>
        <dbReference type="ARBA" id="ARBA00004127"/>
    </source>
</evidence>
<comment type="catalytic activity">
    <reaction evidence="1">
        <text>9-(9Z-hexadecenoyloxy)-octadecanoate + H2O = (9Z)-hexadecenoate + 9-hydroxy-octadecanoate + H(+)</text>
        <dbReference type="Rhea" id="RHEA:52068"/>
        <dbReference type="ChEBI" id="CHEBI:15377"/>
        <dbReference type="ChEBI" id="CHEBI:15378"/>
        <dbReference type="ChEBI" id="CHEBI:32372"/>
        <dbReference type="ChEBI" id="CHEBI:136286"/>
        <dbReference type="ChEBI" id="CHEBI:136309"/>
    </reaction>
    <physiologicalReaction direction="left-to-right" evidence="1">
        <dbReference type="Rhea" id="RHEA:52069"/>
    </physiologicalReaction>
</comment>
<dbReference type="InterPro" id="IPR018161">
    <property type="entry name" value="Wnt_CS"/>
</dbReference>
<keyword evidence="16" id="KW-1015">Disulfide bond</keyword>
<keyword evidence="6 31" id="KW-0217">Developmental protein</keyword>
<dbReference type="GO" id="GO:0005109">
    <property type="term" value="F:frizzled binding"/>
    <property type="evidence" value="ECO:0007669"/>
    <property type="project" value="TreeGrafter"/>
</dbReference>
<evidence type="ECO:0000259" key="34">
    <source>
        <dbReference type="PROSITE" id="PS50056"/>
    </source>
</evidence>
<evidence type="ECO:0000256" key="20">
    <source>
        <dbReference type="ARBA" id="ARBA00047427"/>
    </source>
</evidence>
<comment type="catalytic activity">
    <reaction evidence="27">
        <text>13-(9Z-hexadecenoyloxy)-octadecanoate + H2O = 13-hydroxy-octadecanoate + (9Z)-hexadecenoate + H(+)</text>
        <dbReference type="Rhea" id="RHEA:52076"/>
        <dbReference type="ChEBI" id="CHEBI:15377"/>
        <dbReference type="ChEBI" id="CHEBI:15378"/>
        <dbReference type="ChEBI" id="CHEBI:32372"/>
        <dbReference type="ChEBI" id="CHEBI:136304"/>
        <dbReference type="ChEBI" id="CHEBI:136315"/>
    </reaction>
    <physiologicalReaction direction="left-to-right" evidence="27">
        <dbReference type="Rhea" id="RHEA:52077"/>
    </physiologicalReaction>
</comment>
<dbReference type="PROSITE" id="PS50056">
    <property type="entry name" value="TYR_PHOSPHATASE_2"/>
    <property type="match status" value="1"/>
</dbReference>
<comment type="catalytic activity">
    <reaction evidence="21">
        <text>9-hexadecanoyloxy-octadecanoate + H2O = 9-hydroxy-octadecanoate + hexadecanoate + H(+)</text>
        <dbReference type="Rhea" id="RHEA:52052"/>
        <dbReference type="ChEBI" id="CHEBI:7896"/>
        <dbReference type="ChEBI" id="CHEBI:15377"/>
        <dbReference type="ChEBI" id="CHEBI:15378"/>
        <dbReference type="ChEBI" id="CHEBI:83670"/>
        <dbReference type="ChEBI" id="CHEBI:136286"/>
    </reaction>
    <physiologicalReaction direction="left-to-right" evidence="21">
        <dbReference type="Rhea" id="RHEA:52053"/>
    </physiologicalReaction>
</comment>
<dbReference type="EMBL" id="QBIY01012550">
    <property type="protein sequence ID" value="RXN24122.1"/>
    <property type="molecule type" value="Genomic_DNA"/>
</dbReference>
<evidence type="ECO:0000256" key="3">
    <source>
        <dbReference type="ARBA" id="ARBA00004498"/>
    </source>
</evidence>
<dbReference type="SUPFAM" id="SSF52799">
    <property type="entry name" value="(Phosphotyrosine protein) phosphatases II"/>
    <property type="match status" value="1"/>
</dbReference>
<dbReference type="Pfam" id="PF00110">
    <property type="entry name" value="wnt"/>
    <property type="match status" value="1"/>
</dbReference>
<feature type="transmembrane region" description="Helical" evidence="32">
    <location>
        <begin position="167"/>
        <end position="185"/>
    </location>
</feature>
<evidence type="ECO:0000256" key="10">
    <source>
        <dbReference type="ARBA" id="ARBA00022692"/>
    </source>
</evidence>
<comment type="catalytic activity">
    <reaction evidence="20">
        <text>13-octadecanoyloxy-octadecanoate + H2O = 13-hydroxy-octadecanoate + octadecanoate + H(+)</text>
        <dbReference type="Rhea" id="RHEA:52084"/>
        <dbReference type="ChEBI" id="CHEBI:15377"/>
        <dbReference type="ChEBI" id="CHEBI:15378"/>
        <dbReference type="ChEBI" id="CHEBI:25629"/>
        <dbReference type="ChEBI" id="CHEBI:136304"/>
        <dbReference type="ChEBI" id="CHEBI:136335"/>
    </reaction>
    <physiologicalReaction direction="left-to-right" evidence="20">
        <dbReference type="Rhea" id="RHEA:52085"/>
    </physiologicalReaction>
</comment>
<comment type="catalytic activity">
    <reaction evidence="22">
        <text>12-octadecanoyloxy-octadecanoate + H2O = 12-hydroxyoctadecanoate + octadecanoate + H(+)</text>
        <dbReference type="Rhea" id="RHEA:52080"/>
        <dbReference type="ChEBI" id="CHEBI:15377"/>
        <dbReference type="ChEBI" id="CHEBI:15378"/>
        <dbReference type="ChEBI" id="CHEBI:25629"/>
        <dbReference type="ChEBI" id="CHEBI:84201"/>
        <dbReference type="ChEBI" id="CHEBI:136330"/>
    </reaction>
    <physiologicalReaction direction="left-to-right" evidence="22">
        <dbReference type="Rhea" id="RHEA:52081"/>
    </physiologicalReaction>
</comment>
<feature type="transmembrane region" description="Helical" evidence="32">
    <location>
        <begin position="136"/>
        <end position="155"/>
    </location>
</feature>
<evidence type="ECO:0000256" key="19">
    <source>
        <dbReference type="ARBA" id="ARBA00047368"/>
    </source>
</evidence>
<dbReference type="SMART" id="SM00097">
    <property type="entry name" value="WNT1"/>
    <property type="match status" value="1"/>
</dbReference>
<keyword evidence="10 32" id="KW-0812">Transmembrane</keyword>
<evidence type="ECO:0000256" key="11">
    <source>
        <dbReference type="ARBA" id="ARBA00022794"/>
    </source>
</evidence>
<evidence type="ECO:0000256" key="16">
    <source>
        <dbReference type="ARBA" id="ARBA00023157"/>
    </source>
</evidence>
<evidence type="ECO:0000313" key="35">
    <source>
        <dbReference type="EMBL" id="RXN24122.1"/>
    </source>
</evidence>
<comment type="catalytic activity">
    <reaction evidence="23">
        <text>12-(9Z-octadecenoyloxy)-octadecanoate + H2O = 12-hydroxyoctadecanoate + (9Z)-octadecenoate + H(+)</text>
        <dbReference type="Rhea" id="RHEA:52060"/>
        <dbReference type="ChEBI" id="CHEBI:15377"/>
        <dbReference type="ChEBI" id="CHEBI:15378"/>
        <dbReference type="ChEBI" id="CHEBI:30823"/>
        <dbReference type="ChEBI" id="CHEBI:84201"/>
        <dbReference type="ChEBI" id="CHEBI:136302"/>
    </reaction>
    <physiologicalReaction direction="left-to-right" evidence="23">
        <dbReference type="Rhea" id="RHEA:52061"/>
    </physiologicalReaction>
</comment>
<keyword evidence="13" id="KW-0904">Protein phosphatase</keyword>
<protein>
    <recommendedName>
        <fullName evidence="31">Protein Wnt</fullName>
    </recommendedName>
</protein>
<dbReference type="PRINTS" id="PR01349">
    <property type="entry name" value="WNTPROTEIN"/>
</dbReference>
<feature type="transmembrane region" description="Helical" evidence="32">
    <location>
        <begin position="12"/>
        <end position="29"/>
    </location>
</feature>
<dbReference type="GO" id="GO:0030182">
    <property type="term" value="P:neuron differentiation"/>
    <property type="evidence" value="ECO:0007669"/>
    <property type="project" value="TreeGrafter"/>
</dbReference>
<evidence type="ECO:0000256" key="31">
    <source>
        <dbReference type="RuleBase" id="RU003500"/>
    </source>
</evidence>
<dbReference type="InterPro" id="IPR000387">
    <property type="entry name" value="Tyr_Pase_dom"/>
</dbReference>
<dbReference type="Pfam" id="PF00782">
    <property type="entry name" value="DSPc"/>
    <property type="match status" value="1"/>
</dbReference>
<dbReference type="PROSITE" id="PS00383">
    <property type="entry name" value="TYR_PHOSPHATASE_1"/>
    <property type="match status" value="1"/>
</dbReference>
<dbReference type="InterPro" id="IPR006838">
    <property type="entry name" value="ADTRP_AIG1"/>
</dbReference>
<comment type="catalytic activity">
    <reaction evidence="19">
        <text>12-hexadecanoyloxy-octadecanoate + H2O = 12-hydroxyoctadecanoate + hexadecanoate + H(+)</text>
        <dbReference type="Rhea" id="RHEA:52056"/>
        <dbReference type="ChEBI" id="CHEBI:7896"/>
        <dbReference type="ChEBI" id="CHEBI:15377"/>
        <dbReference type="ChEBI" id="CHEBI:15378"/>
        <dbReference type="ChEBI" id="CHEBI:83677"/>
        <dbReference type="ChEBI" id="CHEBI:84201"/>
    </reaction>
    <physiologicalReaction direction="left-to-right" evidence="19">
        <dbReference type="Rhea" id="RHEA:52057"/>
    </physiologicalReaction>
</comment>
<comment type="catalytic activity">
    <reaction evidence="24">
        <text>9-(9Z-octadecenoyloxy)-octadecanoate + H2O = 9-hydroxy-octadecanoate + (9Z)-octadecenoate + H(+)</text>
        <dbReference type="Rhea" id="RHEA:52048"/>
        <dbReference type="ChEBI" id="CHEBI:15377"/>
        <dbReference type="ChEBI" id="CHEBI:15378"/>
        <dbReference type="ChEBI" id="CHEBI:30823"/>
        <dbReference type="ChEBI" id="CHEBI:136282"/>
        <dbReference type="ChEBI" id="CHEBI:136286"/>
    </reaction>
    <physiologicalReaction direction="left-to-right" evidence="24">
        <dbReference type="Rhea" id="RHEA:52049"/>
    </physiologicalReaction>
</comment>
<comment type="function">
    <text evidence="29">May play roles in cilia formation and/or maintenance.</text>
</comment>
<feature type="transmembrane region" description="Helical" evidence="32">
    <location>
        <begin position="96"/>
        <end position="116"/>
    </location>
</feature>
<reference evidence="35 36" key="1">
    <citation type="submission" date="2018-03" db="EMBL/GenBank/DDBJ databases">
        <title>Draft genome sequence of Rohu Carp (Labeo rohita).</title>
        <authorList>
            <person name="Das P."/>
            <person name="Kushwaha B."/>
            <person name="Joshi C.G."/>
            <person name="Kumar D."/>
            <person name="Nagpure N.S."/>
            <person name="Sahoo L."/>
            <person name="Das S.P."/>
            <person name="Bit A."/>
            <person name="Patnaik S."/>
            <person name="Meher P.K."/>
            <person name="Jayasankar P."/>
            <person name="Koringa P.G."/>
            <person name="Patel N.V."/>
            <person name="Hinsu A.T."/>
            <person name="Kumar R."/>
            <person name="Pandey M."/>
            <person name="Agarwal S."/>
            <person name="Srivastava S."/>
            <person name="Singh M."/>
            <person name="Iquebal M.A."/>
            <person name="Jaiswal S."/>
            <person name="Angadi U.B."/>
            <person name="Kumar N."/>
            <person name="Raza M."/>
            <person name="Shah T.M."/>
            <person name="Rai A."/>
            <person name="Jena J.K."/>
        </authorList>
    </citation>
    <scope>NUCLEOTIDE SEQUENCE [LARGE SCALE GENOMIC DNA]</scope>
    <source>
        <strain evidence="35">DASCIFA01</strain>
        <tissue evidence="35">Testis</tissue>
    </source>
</reference>
<dbReference type="FunFam" id="3.90.190.10:FF:000027">
    <property type="entry name" value="Protein tyrosine phosphatase domain containing 1"/>
    <property type="match status" value="1"/>
</dbReference>
<comment type="catalytic activity">
    <reaction evidence="25">
        <text>9-octadecanoyloxy-octadecanoate + H2O = 9-hydroxy-octadecanoate + octadecanoate + H(+)</text>
        <dbReference type="Rhea" id="RHEA:52096"/>
        <dbReference type="ChEBI" id="CHEBI:15377"/>
        <dbReference type="ChEBI" id="CHEBI:15378"/>
        <dbReference type="ChEBI" id="CHEBI:25629"/>
        <dbReference type="ChEBI" id="CHEBI:136286"/>
        <dbReference type="ChEBI" id="CHEBI:136373"/>
    </reaction>
    <physiologicalReaction direction="left-to-right" evidence="25">
        <dbReference type="Rhea" id="RHEA:52097"/>
    </physiologicalReaction>
</comment>
<dbReference type="InterPro" id="IPR043158">
    <property type="entry name" value="Wnt_C"/>
</dbReference>
<comment type="subcellular location">
    <subcellularLocation>
        <location evidence="2">Endomembrane system</location>
        <topology evidence="2">Multi-pass membrane protein</topology>
    </subcellularLocation>
    <subcellularLocation>
        <location evidence="3 31">Secreted</location>
        <location evidence="3 31">Extracellular space</location>
        <location evidence="3 31">Extracellular matrix</location>
    </subcellularLocation>
</comment>
<organism evidence="35 36">
    <name type="scientific">Labeo rohita</name>
    <name type="common">Indian major carp</name>
    <name type="synonym">Cyprinus rohita</name>
    <dbReference type="NCBI Taxonomy" id="84645"/>
    <lineage>
        <taxon>Eukaryota</taxon>
        <taxon>Metazoa</taxon>
        <taxon>Chordata</taxon>
        <taxon>Craniata</taxon>
        <taxon>Vertebrata</taxon>
        <taxon>Euteleostomi</taxon>
        <taxon>Actinopterygii</taxon>
        <taxon>Neopterygii</taxon>
        <taxon>Teleostei</taxon>
        <taxon>Ostariophysi</taxon>
        <taxon>Cypriniformes</taxon>
        <taxon>Cyprinidae</taxon>
        <taxon>Labeoninae</taxon>
        <taxon>Labeonini</taxon>
        <taxon>Labeo</taxon>
    </lineage>
</organism>
<evidence type="ECO:0000256" key="29">
    <source>
        <dbReference type="ARBA" id="ARBA00056295"/>
    </source>
</evidence>